<keyword evidence="1" id="KW-0472">Membrane</keyword>
<keyword evidence="3" id="KW-1185">Reference proteome</keyword>
<dbReference type="STRING" id="1091494.MEALZ_1230"/>
<dbReference type="RefSeq" id="WP_014147718.1">
    <property type="nucleotide sequence ID" value="NC_016112.1"/>
</dbReference>
<dbReference type="PATRIC" id="fig|271065.3.peg.1253"/>
<dbReference type="Proteomes" id="UP000008315">
    <property type="component" value="Chromosome"/>
</dbReference>
<name>G4SVE8_META2</name>
<accession>G4SVE8</accession>
<evidence type="ECO:0000313" key="3">
    <source>
        <dbReference type="Proteomes" id="UP000008315"/>
    </source>
</evidence>
<evidence type="ECO:0000256" key="1">
    <source>
        <dbReference type="SAM" id="Phobius"/>
    </source>
</evidence>
<keyword evidence="1" id="KW-1133">Transmembrane helix</keyword>
<gene>
    <name evidence="2" type="ordered locus">MEALZ_1230</name>
</gene>
<dbReference type="EMBL" id="FO082060">
    <property type="protein sequence ID" value="CCE22920.1"/>
    <property type="molecule type" value="Genomic_DNA"/>
</dbReference>
<reference evidence="3" key="1">
    <citation type="journal article" date="2012" name="J. Bacteriol.">
        <title>Genome sequence of the haloalkaliphilic methanotrophic bacterium Methylomicrobium alcaliphilum 20Z.</title>
        <authorList>
            <person name="Vuilleumier S."/>
            <person name="Khmelenina V.N."/>
            <person name="Bringel F."/>
            <person name="Reshetnikov A.S."/>
            <person name="Lajus A."/>
            <person name="Mangenot S."/>
            <person name="Rouy Z."/>
            <person name="Op den Camp H.J."/>
            <person name="Jetten M.S."/>
            <person name="Dispirito A.A."/>
            <person name="Dunfield P."/>
            <person name="Klotz M.G."/>
            <person name="Semrau J.D."/>
            <person name="Stein L.Y."/>
            <person name="Barbe V."/>
            <person name="Medigue C."/>
            <person name="Trotsenko Y.A."/>
            <person name="Kalyuzhnaya M.G."/>
        </authorList>
    </citation>
    <scope>NUCLEOTIDE SEQUENCE [LARGE SCALE GENOMIC DNA]</scope>
    <source>
        <strain evidence="3">DSM 19304 / NCIMB 14124 / VKM B-2133 / 20Z</strain>
    </source>
</reference>
<dbReference type="KEGG" id="mah:MEALZ_1230"/>
<dbReference type="AlphaFoldDB" id="G4SVE8"/>
<feature type="transmembrane region" description="Helical" evidence="1">
    <location>
        <begin position="20"/>
        <end position="43"/>
    </location>
</feature>
<dbReference type="Pfam" id="PF14333">
    <property type="entry name" value="DUF4389"/>
    <property type="match status" value="1"/>
</dbReference>
<keyword evidence="1" id="KW-0812">Transmembrane</keyword>
<dbReference type="HOGENOM" id="CLU_147995_1_1_6"/>
<sequence>MKEQLNENLKRPNTWKRIAFMLVFAVIAGLVRVLLWAVILLQIASMLLTGSANNNILDLGKKLAAYLYHIVLFLTFNTERMPFPFADWNETETLDLPSHRERQD</sequence>
<dbReference type="InterPro" id="IPR025498">
    <property type="entry name" value="DUF4389"/>
</dbReference>
<organism evidence="2 3">
    <name type="scientific">Methylotuvimicrobium alcaliphilum (strain DSM 19304 / NCIMB 14124 / VKM B-2133 / 20Z)</name>
    <name type="common">Methylomicrobium alcaliphilum</name>
    <dbReference type="NCBI Taxonomy" id="1091494"/>
    <lineage>
        <taxon>Bacteria</taxon>
        <taxon>Pseudomonadati</taxon>
        <taxon>Pseudomonadota</taxon>
        <taxon>Gammaproteobacteria</taxon>
        <taxon>Methylococcales</taxon>
        <taxon>Methylococcaceae</taxon>
        <taxon>Methylotuvimicrobium</taxon>
    </lineage>
</organism>
<evidence type="ECO:0000313" key="2">
    <source>
        <dbReference type="EMBL" id="CCE22920.1"/>
    </source>
</evidence>
<protein>
    <submittedName>
        <fullName evidence="2">Lipase</fullName>
    </submittedName>
</protein>
<proteinExistence type="predicted"/>